<evidence type="ECO:0000256" key="10">
    <source>
        <dbReference type="SAM" id="Phobius"/>
    </source>
</evidence>
<evidence type="ECO:0000256" key="7">
    <source>
        <dbReference type="ARBA" id="ARBA00023170"/>
    </source>
</evidence>
<evidence type="ECO:0000259" key="11">
    <source>
        <dbReference type="PROSITE" id="PS50262"/>
    </source>
</evidence>
<evidence type="ECO:0000313" key="13">
    <source>
        <dbReference type="RefSeq" id="XP_022097699.1"/>
    </source>
</evidence>
<organism evidence="12 13">
    <name type="scientific">Acanthaster planci</name>
    <name type="common">Crown-of-thorns starfish</name>
    <dbReference type="NCBI Taxonomy" id="133434"/>
    <lineage>
        <taxon>Eukaryota</taxon>
        <taxon>Metazoa</taxon>
        <taxon>Echinodermata</taxon>
        <taxon>Eleutherozoa</taxon>
        <taxon>Asterozoa</taxon>
        <taxon>Asteroidea</taxon>
        <taxon>Valvatacea</taxon>
        <taxon>Valvatida</taxon>
        <taxon>Acanthasteridae</taxon>
        <taxon>Acanthaster</taxon>
    </lineage>
</organism>
<evidence type="ECO:0000256" key="4">
    <source>
        <dbReference type="ARBA" id="ARBA00022989"/>
    </source>
</evidence>
<keyword evidence="8 9" id="KW-0807">Transducer</keyword>
<dbReference type="InterPro" id="IPR017452">
    <property type="entry name" value="GPCR_Rhodpsn_7TM"/>
</dbReference>
<feature type="transmembrane region" description="Helical" evidence="10">
    <location>
        <begin position="262"/>
        <end position="284"/>
    </location>
</feature>
<comment type="similarity">
    <text evidence="2 9">Belongs to the G-protein coupled receptor 1 family.</text>
</comment>
<dbReference type="GO" id="GO:0004983">
    <property type="term" value="F:neuropeptide Y receptor activity"/>
    <property type="evidence" value="ECO:0007669"/>
    <property type="project" value="InterPro"/>
</dbReference>
<dbReference type="GeneID" id="110983081"/>
<feature type="transmembrane region" description="Helical" evidence="10">
    <location>
        <begin position="135"/>
        <end position="155"/>
    </location>
</feature>
<keyword evidence="4 10" id="KW-1133">Transmembrane helix</keyword>
<dbReference type="GO" id="GO:0042923">
    <property type="term" value="F:neuropeptide binding"/>
    <property type="evidence" value="ECO:0007669"/>
    <property type="project" value="TreeGrafter"/>
</dbReference>
<dbReference type="PANTHER" id="PTHR24235:SF29">
    <property type="entry name" value="GH23382P"/>
    <property type="match status" value="1"/>
</dbReference>
<feature type="transmembrane region" description="Helical" evidence="10">
    <location>
        <begin position="350"/>
        <end position="373"/>
    </location>
</feature>
<dbReference type="AlphaFoldDB" id="A0A8B7YWK3"/>
<dbReference type="InterPro" id="IPR000276">
    <property type="entry name" value="GPCR_Rhodpsn"/>
</dbReference>
<dbReference type="SMART" id="SM01381">
    <property type="entry name" value="7TM_GPCR_Srsx"/>
    <property type="match status" value="1"/>
</dbReference>
<keyword evidence="7 9" id="KW-0675">Receptor</keyword>
<feature type="transmembrane region" description="Helical" evidence="10">
    <location>
        <begin position="98"/>
        <end position="123"/>
    </location>
</feature>
<evidence type="ECO:0000256" key="2">
    <source>
        <dbReference type="ARBA" id="ARBA00010663"/>
    </source>
</evidence>
<keyword evidence="3 9" id="KW-0812">Transmembrane</keyword>
<evidence type="ECO:0000256" key="5">
    <source>
        <dbReference type="ARBA" id="ARBA00023040"/>
    </source>
</evidence>
<dbReference type="SUPFAM" id="SSF81321">
    <property type="entry name" value="Family A G protein-coupled receptor-like"/>
    <property type="match status" value="1"/>
</dbReference>
<evidence type="ECO:0000256" key="9">
    <source>
        <dbReference type="RuleBase" id="RU000688"/>
    </source>
</evidence>
<name>A0A8B7YWK3_ACAPL</name>
<comment type="subcellular location">
    <subcellularLocation>
        <location evidence="1">Membrane</location>
        <topology evidence="1">Multi-pass membrane protein</topology>
    </subcellularLocation>
</comment>
<dbReference type="RefSeq" id="XP_022097699.1">
    <property type="nucleotide sequence ID" value="XM_022242007.1"/>
</dbReference>
<sequence>MMAARLHGATTDLDTTGNAIRPFEEIIRLFDDGGVGTRDADVDEGYTNYTVLDNLGQHSESSSEINYKGLLEDLIEEGSNNGEQSMDFSNPYSVPARAVFITLYAMITIMSLLGNSLVCLVVVRNKRLRSVTNFFLANQALSDMLMTVLNIPFIAFNHLVGSWPFGSLMCHLADYLGMSSVYVSTFMLTAIALDRHSVIVHPLRPRITMRTAIAIAVLIWALAMSLSLPYAIYRNLVERPSNKNEVLCLSNYPGESNDFAKYFTLATFIYQFVVPLALTSGAYLHIGIKLWAQTSIGDVTAQQQAATNQTKNRTTRMLVLVVAVFAVCWCPINVYLLVSHFRPHQHKSHILYLSLHWFAMCSVCINPVAFAFLNKNFRSNLKSSFHCWFRHANLKSRHSKSFGRTTDLNENSHTADRPTNGLTRYEYVTTRTAGPASSSCNGTPGGTCEAYQMEVKLTCPDELVDEIVENKV</sequence>
<evidence type="ECO:0000256" key="6">
    <source>
        <dbReference type="ARBA" id="ARBA00023136"/>
    </source>
</evidence>
<evidence type="ECO:0000256" key="8">
    <source>
        <dbReference type="ARBA" id="ARBA00023224"/>
    </source>
</evidence>
<dbReference type="Proteomes" id="UP000694845">
    <property type="component" value="Unplaced"/>
</dbReference>
<dbReference type="OMA" id="VACAPCH"/>
<keyword evidence="5 9" id="KW-0297">G-protein coupled receptor</keyword>
<dbReference type="KEGG" id="aplc:110983081"/>
<accession>A0A8B7YWK3</accession>
<evidence type="ECO:0000256" key="3">
    <source>
        <dbReference type="ARBA" id="ARBA00022692"/>
    </source>
</evidence>
<dbReference type="Pfam" id="PF00001">
    <property type="entry name" value="7tm_1"/>
    <property type="match status" value="1"/>
</dbReference>
<evidence type="ECO:0000256" key="1">
    <source>
        <dbReference type="ARBA" id="ARBA00004141"/>
    </source>
</evidence>
<dbReference type="PRINTS" id="PR00237">
    <property type="entry name" value="GPCRRHODOPSN"/>
</dbReference>
<feature type="transmembrane region" description="Helical" evidence="10">
    <location>
        <begin position="317"/>
        <end position="338"/>
    </location>
</feature>
<feature type="transmembrane region" description="Helical" evidence="10">
    <location>
        <begin position="175"/>
        <end position="193"/>
    </location>
</feature>
<proteinExistence type="inferred from homology"/>
<feature type="transmembrane region" description="Helical" evidence="10">
    <location>
        <begin position="213"/>
        <end position="233"/>
    </location>
</feature>
<dbReference type="Gene3D" id="1.20.1070.10">
    <property type="entry name" value="Rhodopsin 7-helix transmembrane proteins"/>
    <property type="match status" value="1"/>
</dbReference>
<protein>
    <submittedName>
        <fullName evidence="13">Probable G-protein coupled receptor 83</fullName>
    </submittedName>
</protein>
<reference evidence="13" key="1">
    <citation type="submission" date="2025-08" db="UniProtKB">
        <authorList>
            <consortium name="RefSeq"/>
        </authorList>
    </citation>
    <scope>IDENTIFICATION</scope>
</reference>
<keyword evidence="12" id="KW-1185">Reference proteome</keyword>
<dbReference type="OrthoDB" id="5953793at2759"/>
<feature type="domain" description="G-protein coupled receptors family 1 profile" evidence="11">
    <location>
        <begin position="114"/>
        <end position="370"/>
    </location>
</feature>
<gene>
    <name evidence="13" type="primary">LOC110983081</name>
</gene>
<dbReference type="PROSITE" id="PS50262">
    <property type="entry name" value="G_PROTEIN_RECEP_F1_2"/>
    <property type="match status" value="1"/>
</dbReference>
<dbReference type="CTD" id="10888"/>
<dbReference type="PROSITE" id="PS00237">
    <property type="entry name" value="G_PROTEIN_RECEP_F1_1"/>
    <property type="match status" value="1"/>
</dbReference>
<dbReference type="InterPro" id="IPR000611">
    <property type="entry name" value="NPY_rcpt"/>
</dbReference>
<dbReference type="GO" id="GO:0005886">
    <property type="term" value="C:plasma membrane"/>
    <property type="evidence" value="ECO:0007669"/>
    <property type="project" value="TreeGrafter"/>
</dbReference>
<keyword evidence="6 10" id="KW-0472">Membrane</keyword>
<dbReference type="GO" id="GO:0043005">
    <property type="term" value="C:neuron projection"/>
    <property type="evidence" value="ECO:0007669"/>
    <property type="project" value="TreeGrafter"/>
</dbReference>
<dbReference type="PANTHER" id="PTHR24235">
    <property type="entry name" value="NEUROPEPTIDE Y RECEPTOR"/>
    <property type="match status" value="1"/>
</dbReference>
<dbReference type="PRINTS" id="PR01012">
    <property type="entry name" value="NRPEPTIDEYR"/>
</dbReference>
<evidence type="ECO:0000313" key="12">
    <source>
        <dbReference type="Proteomes" id="UP000694845"/>
    </source>
</evidence>